<evidence type="ECO:0000256" key="1">
    <source>
        <dbReference type="ARBA" id="ARBA00022801"/>
    </source>
</evidence>
<dbReference type="InterPro" id="IPR003736">
    <property type="entry name" value="PAAI_dom"/>
</dbReference>
<feature type="domain" description="Thioesterase" evidence="2">
    <location>
        <begin position="60"/>
        <end position="134"/>
    </location>
</feature>
<dbReference type="AlphaFoldDB" id="A0A1I5BNN0"/>
<dbReference type="SUPFAM" id="SSF54637">
    <property type="entry name" value="Thioesterase/thiol ester dehydrase-isomerase"/>
    <property type="match status" value="1"/>
</dbReference>
<reference evidence="4" key="1">
    <citation type="submission" date="2016-10" db="EMBL/GenBank/DDBJ databases">
        <authorList>
            <person name="Varghese N."/>
            <person name="Submissions S."/>
        </authorList>
    </citation>
    <scope>NUCLEOTIDE SEQUENCE [LARGE SCALE GENOMIC DNA]</scope>
    <source>
        <strain evidence="4">DSM 6150</strain>
    </source>
</reference>
<proteinExistence type="predicted"/>
<dbReference type="PANTHER" id="PTHR43240">
    <property type="entry name" value="1,4-DIHYDROXY-2-NAPHTHOYL-COA THIOESTERASE 1"/>
    <property type="match status" value="1"/>
</dbReference>
<dbReference type="InterPro" id="IPR029069">
    <property type="entry name" value="HotDog_dom_sf"/>
</dbReference>
<dbReference type="RefSeq" id="WP_245747905.1">
    <property type="nucleotide sequence ID" value="NZ_FOVE01000016.1"/>
</dbReference>
<accession>A0A1I5BNN0</accession>
<dbReference type="Gene3D" id="3.10.129.10">
    <property type="entry name" value="Hotdog Thioesterase"/>
    <property type="match status" value="1"/>
</dbReference>
<dbReference type="PANTHER" id="PTHR43240:SF7">
    <property type="entry name" value="BLR7284 PROTEIN"/>
    <property type="match status" value="1"/>
</dbReference>
<evidence type="ECO:0000259" key="2">
    <source>
        <dbReference type="Pfam" id="PF03061"/>
    </source>
</evidence>
<protein>
    <submittedName>
        <fullName evidence="3">Uncharacterized domain 1-containing protein</fullName>
    </submittedName>
</protein>
<evidence type="ECO:0000313" key="4">
    <source>
        <dbReference type="Proteomes" id="UP000242869"/>
    </source>
</evidence>
<organism evidence="3 4">
    <name type="scientific">Formivibrio citricus</name>
    <dbReference type="NCBI Taxonomy" id="83765"/>
    <lineage>
        <taxon>Bacteria</taxon>
        <taxon>Pseudomonadati</taxon>
        <taxon>Pseudomonadota</taxon>
        <taxon>Betaproteobacteria</taxon>
        <taxon>Neisseriales</taxon>
        <taxon>Chitinibacteraceae</taxon>
        <taxon>Formivibrio</taxon>
    </lineage>
</organism>
<dbReference type="GO" id="GO:0005829">
    <property type="term" value="C:cytosol"/>
    <property type="evidence" value="ECO:0007669"/>
    <property type="project" value="TreeGrafter"/>
</dbReference>
<dbReference type="NCBIfam" id="TIGR00369">
    <property type="entry name" value="unchar_dom_1"/>
    <property type="match status" value="1"/>
</dbReference>
<gene>
    <name evidence="3" type="ORF">SAMN05660284_02222</name>
</gene>
<dbReference type="InterPro" id="IPR006683">
    <property type="entry name" value="Thioestr_dom"/>
</dbReference>
<dbReference type="GO" id="GO:0061522">
    <property type="term" value="F:1,4-dihydroxy-2-naphthoyl-CoA thioesterase activity"/>
    <property type="evidence" value="ECO:0007669"/>
    <property type="project" value="TreeGrafter"/>
</dbReference>
<dbReference type="Pfam" id="PF03061">
    <property type="entry name" value="4HBT"/>
    <property type="match status" value="1"/>
</dbReference>
<sequence length="154" mass="16924">MQEMQPVAASGFFQQMVQIALGLPHCAALGLQFHALDEDRKVTLALPFKPELVGDPFSRVLHSGVVTTLADMAGAMAIFSRLNERESIATLDLRLDYLRPAQPDSPLYCQAECYRLTSQIAFTRGVVYQETPEKPVAHAVATYMRLAMPAEGAN</sequence>
<dbReference type="EMBL" id="FOVE01000016">
    <property type="protein sequence ID" value="SFN76260.1"/>
    <property type="molecule type" value="Genomic_DNA"/>
</dbReference>
<dbReference type="STRING" id="83765.SAMN05660284_02222"/>
<keyword evidence="1" id="KW-0378">Hydrolase</keyword>
<evidence type="ECO:0000313" key="3">
    <source>
        <dbReference type="EMBL" id="SFN76260.1"/>
    </source>
</evidence>
<dbReference type="CDD" id="cd03443">
    <property type="entry name" value="PaaI_thioesterase"/>
    <property type="match status" value="1"/>
</dbReference>
<keyword evidence="4" id="KW-1185">Reference proteome</keyword>
<name>A0A1I5BNN0_9NEIS</name>
<dbReference type="Proteomes" id="UP000242869">
    <property type="component" value="Unassembled WGS sequence"/>
</dbReference>